<comment type="cofactor">
    <cofactor evidence="1">
        <name>Zn(2+)</name>
        <dbReference type="ChEBI" id="CHEBI:29105"/>
    </cofactor>
</comment>
<dbReference type="SUPFAM" id="SSF47323">
    <property type="entry name" value="Anticodon-binding domain of a subclass of class I aminoacyl-tRNA synthetases"/>
    <property type="match status" value="1"/>
</dbReference>
<keyword evidence="11" id="KW-0175">Coiled coil</keyword>
<sequence length="875" mass="97948">MVLSFCTLSRQTLSAPSPLTLVPRSFYLLRTPRQLPHTLKLKATLATARTQPHWQPPASAHPAKLKVWNSLTRTKNDFVPLDGEGNLVKWYSCGPTVYDDAHLGHARNYVTIDILRRVLAGYFGFKLKFVQNITDVDDKIILRGRQQYLLAQFKAKAPTISQEVLGTTAKAFDFYVKKNLPLLSQELKPEDFNKESTEKYAAVIAGKALDGLGAPSDTEAKIKMHLRTAGAAATALLAPSKAAADVDNFYAGADDVLLPYLDSLYGSSVSASDHTIFTTLTKRYENRFFEDMHSLNVMDPDVLTRVTEFGPQIVAYVEKIIANGFAYATSDGSVYFDIAAFEKVDKNHYARLEPWNRNDKDLQADGEGALTKKSSEKRSDADFALWKSSKPGEPAWDSPWGPGRPGWHIECSVMASDVLGESMDIHSGGIDLCFPHHDNELAQSEAYWAKENQGGHQWVNYFLHMGHLSISGSKMSKSLKNFTTIREAIARGDWNARGLRVVFLLGGWHDGIEITDDMRKGASSWESYVTNFFLKIRDLELHPVTASSDGDAQMKVSFESAKQKLHNALADSFDTPAAMRAMSGLITEYNSADKAGLSDSLSFEMARWVTRIVRIFGLDGTVNPDDPTIGWSGIDIPSEAKEFVYAVSRERDEIREHAKAGDLSEEVLTTILSKDQPAQQQNAAAIPYAEVLSNFQQNVKGLAEKKAPAKDFLALCDRLRDLDLWDLGVYLEDRENAPAMVRPVDAELRAAREQKDAIARQKLEAKQKREREEAEKKAKLAEQAKINHKDMFRTGEFSAWDEDGLPTKDKEGADVPKSKTKKFKKEWEKQKKLHEEFLKGKPIDHEHIPNSLTYHLPPSQPFNKLLICTLPSPFY</sequence>
<dbReference type="EMBL" id="CAOQHR010000002">
    <property type="protein sequence ID" value="CAI6294879.1"/>
    <property type="molecule type" value="Genomic_DNA"/>
</dbReference>
<evidence type="ECO:0000256" key="1">
    <source>
        <dbReference type="ARBA" id="ARBA00001947"/>
    </source>
</evidence>
<evidence type="ECO:0000259" key="13">
    <source>
        <dbReference type="Pfam" id="PF01406"/>
    </source>
</evidence>
<dbReference type="InterPro" id="IPR009080">
    <property type="entry name" value="tRNAsynth_Ia_anticodon-bd"/>
</dbReference>
<dbReference type="EC" id="6.1.1.16" evidence="2"/>
<dbReference type="CDD" id="cd00672">
    <property type="entry name" value="CysRS_core"/>
    <property type="match status" value="1"/>
</dbReference>
<evidence type="ECO:0000256" key="7">
    <source>
        <dbReference type="ARBA" id="ARBA00022840"/>
    </source>
</evidence>
<keyword evidence="3" id="KW-0436">Ligase</keyword>
<comment type="caution">
    <text evidence="14">The sequence shown here is derived from an EMBL/GenBank/DDBJ whole genome shotgun (WGS) entry which is preliminary data.</text>
</comment>
<dbReference type="Pfam" id="PF01406">
    <property type="entry name" value="tRNA-synt_1e"/>
    <property type="match status" value="1"/>
</dbReference>
<dbReference type="PANTHER" id="PTHR10890">
    <property type="entry name" value="CYSTEINYL-TRNA SYNTHETASE"/>
    <property type="match status" value="1"/>
</dbReference>
<accession>A0A9W4U5E4</accession>
<dbReference type="HAMAP" id="MF_00041">
    <property type="entry name" value="Cys_tRNA_synth"/>
    <property type="match status" value="1"/>
</dbReference>
<dbReference type="GO" id="GO:0005737">
    <property type="term" value="C:cytoplasm"/>
    <property type="evidence" value="ECO:0007669"/>
    <property type="project" value="TreeGrafter"/>
</dbReference>
<dbReference type="PANTHER" id="PTHR10890:SF3">
    <property type="entry name" value="CYSTEINE--TRNA LIGASE, CYTOPLASMIC"/>
    <property type="match status" value="1"/>
</dbReference>
<evidence type="ECO:0000256" key="6">
    <source>
        <dbReference type="ARBA" id="ARBA00022833"/>
    </source>
</evidence>
<dbReference type="GO" id="GO:0046872">
    <property type="term" value="F:metal ion binding"/>
    <property type="evidence" value="ECO:0007669"/>
    <property type="project" value="UniProtKB-KW"/>
</dbReference>
<feature type="coiled-coil region" evidence="11">
    <location>
        <begin position="748"/>
        <end position="791"/>
    </location>
</feature>
<evidence type="ECO:0000256" key="11">
    <source>
        <dbReference type="SAM" id="Coils"/>
    </source>
</evidence>
<reference evidence="14" key="1">
    <citation type="submission" date="2023-01" db="EMBL/GenBank/DDBJ databases">
        <authorList>
            <person name="Van Ghelder C."/>
            <person name="Rancurel C."/>
        </authorList>
    </citation>
    <scope>NUCLEOTIDE SEQUENCE</scope>
    <source>
        <strain evidence="14">CNCM I-4278</strain>
    </source>
</reference>
<dbReference type="OrthoDB" id="438179at2759"/>
<keyword evidence="5" id="KW-0547">Nucleotide-binding</keyword>
<dbReference type="InterPro" id="IPR032678">
    <property type="entry name" value="tRNA-synt_1_cat_dom"/>
</dbReference>
<dbReference type="InterPro" id="IPR015803">
    <property type="entry name" value="Cys-tRNA-ligase"/>
</dbReference>
<keyword evidence="7" id="KW-0067">ATP-binding</keyword>
<evidence type="ECO:0000256" key="4">
    <source>
        <dbReference type="ARBA" id="ARBA00022723"/>
    </source>
</evidence>
<evidence type="ECO:0000313" key="14">
    <source>
        <dbReference type="EMBL" id="CAI6294879.1"/>
    </source>
</evidence>
<keyword evidence="9" id="KW-0030">Aminoacyl-tRNA synthetase</keyword>
<proteinExistence type="inferred from homology"/>
<keyword evidence="4" id="KW-0479">Metal-binding</keyword>
<organism evidence="14 15">
    <name type="scientific">Periconia digitata</name>
    <dbReference type="NCBI Taxonomy" id="1303443"/>
    <lineage>
        <taxon>Eukaryota</taxon>
        <taxon>Fungi</taxon>
        <taxon>Dikarya</taxon>
        <taxon>Ascomycota</taxon>
        <taxon>Pezizomycotina</taxon>
        <taxon>Dothideomycetes</taxon>
        <taxon>Pleosporomycetidae</taxon>
        <taxon>Pleosporales</taxon>
        <taxon>Massarineae</taxon>
        <taxon>Periconiaceae</taxon>
        <taxon>Periconia</taxon>
    </lineage>
</organism>
<feature type="compositionally biased region" description="Basic and acidic residues" evidence="12">
    <location>
        <begin position="805"/>
        <end position="817"/>
    </location>
</feature>
<evidence type="ECO:0000256" key="3">
    <source>
        <dbReference type="ARBA" id="ARBA00022598"/>
    </source>
</evidence>
<keyword evidence="15" id="KW-1185">Reference proteome</keyword>
<evidence type="ECO:0000256" key="8">
    <source>
        <dbReference type="ARBA" id="ARBA00022917"/>
    </source>
</evidence>
<protein>
    <recommendedName>
        <fullName evidence="2">cysteine--tRNA ligase</fullName>
        <ecNumber evidence="2">6.1.1.16</ecNumber>
    </recommendedName>
    <alternativeName>
        <fullName evidence="10">Cysteinyl-tRNA synthetase</fullName>
    </alternativeName>
</protein>
<feature type="domain" description="tRNA synthetases class I catalytic" evidence="13">
    <location>
        <begin position="85"/>
        <end position="517"/>
    </location>
</feature>
<dbReference type="SUPFAM" id="SSF52374">
    <property type="entry name" value="Nucleotidylyl transferase"/>
    <property type="match status" value="1"/>
</dbReference>
<dbReference type="PRINTS" id="PR00983">
    <property type="entry name" value="TRNASYNTHCYS"/>
</dbReference>
<evidence type="ECO:0000256" key="2">
    <source>
        <dbReference type="ARBA" id="ARBA00012832"/>
    </source>
</evidence>
<keyword evidence="6" id="KW-0862">Zinc</keyword>
<evidence type="ECO:0000256" key="9">
    <source>
        <dbReference type="ARBA" id="ARBA00023146"/>
    </source>
</evidence>
<dbReference type="GO" id="GO:0004817">
    <property type="term" value="F:cysteine-tRNA ligase activity"/>
    <property type="evidence" value="ECO:0007669"/>
    <property type="project" value="UniProtKB-EC"/>
</dbReference>
<evidence type="ECO:0000256" key="12">
    <source>
        <dbReference type="SAM" id="MobiDB-lite"/>
    </source>
</evidence>
<keyword evidence="8" id="KW-0648">Protein biosynthesis</keyword>
<dbReference type="InterPro" id="IPR024909">
    <property type="entry name" value="Cys-tRNA/MSH_ligase"/>
</dbReference>
<dbReference type="GO" id="GO:0005524">
    <property type="term" value="F:ATP binding"/>
    <property type="evidence" value="ECO:0007669"/>
    <property type="project" value="UniProtKB-KW"/>
</dbReference>
<dbReference type="InterPro" id="IPR014729">
    <property type="entry name" value="Rossmann-like_a/b/a_fold"/>
</dbReference>
<dbReference type="FunFam" id="3.40.50.620:FF:000186">
    <property type="entry name" value="Putative Cysteinyl-tRNA synthetase"/>
    <property type="match status" value="1"/>
</dbReference>
<dbReference type="Proteomes" id="UP001152607">
    <property type="component" value="Unassembled WGS sequence"/>
</dbReference>
<name>A0A9W4U5E4_9PLEO</name>
<feature type="region of interest" description="Disordered" evidence="12">
    <location>
        <begin position="803"/>
        <end position="823"/>
    </location>
</feature>
<dbReference type="NCBIfam" id="TIGR00435">
    <property type="entry name" value="cysS"/>
    <property type="match status" value="1"/>
</dbReference>
<gene>
    <name evidence="14" type="ORF">PDIGIT_LOCUS2605</name>
</gene>
<evidence type="ECO:0000256" key="10">
    <source>
        <dbReference type="ARBA" id="ARBA00031499"/>
    </source>
</evidence>
<dbReference type="AlphaFoldDB" id="A0A9W4U5E4"/>
<evidence type="ECO:0000256" key="5">
    <source>
        <dbReference type="ARBA" id="ARBA00022741"/>
    </source>
</evidence>
<dbReference type="Gene3D" id="3.40.50.620">
    <property type="entry name" value="HUPs"/>
    <property type="match status" value="2"/>
</dbReference>
<dbReference type="GO" id="GO:0006423">
    <property type="term" value="P:cysteinyl-tRNA aminoacylation"/>
    <property type="evidence" value="ECO:0007669"/>
    <property type="project" value="InterPro"/>
</dbReference>
<evidence type="ECO:0000313" key="15">
    <source>
        <dbReference type="Proteomes" id="UP001152607"/>
    </source>
</evidence>